<keyword evidence="2" id="KW-0472">Membrane</keyword>
<feature type="transmembrane region" description="Helical" evidence="2">
    <location>
        <begin position="279"/>
        <end position="301"/>
    </location>
</feature>
<evidence type="ECO:0000256" key="2">
    <source>
        <dbReference type="SAM" id="Phobius"/>
    </source>
</evidence>
<proteinExistence type="inferred from homology"/>
<dbReference type="PANTHER" id="PTHR22911">
    <property type="entry name" value="ACYL-MALONYL CONDENSING ENZYME-RELATED"/>
    <property type="match status" value="1"/>
</dbReference>
<dbReference type="RefSeq" id="WP_188378067.1">
    <property type="nucleotide sequence ID" value="NZ_BMEL01000003.1"/>
</dbReference>
<feature type="domain" description="EamA" evidence="3">
    <location>
        <begin position="10"/>
        <end position="144"/>
    </location>
</feature>
<reference evidence="4" key="2">
    <citation type="submission" date="2020-09" db="EMBL/GenBank/DDBJ databases">
        <authorList>
            <person name="Sun Q."/>
            <person name="Zhou Y."/>
        </authorList>
    </citation>
    <scope>NUCLEOTIDE SEQUENCE</scope>
    <source>
        <strain evidence="4">CGMCC 1.12153</strain>
    </source>
</reference>
<comment type="similarity">
    <text evidence="1">Belongs to the EamA transporter family.</text>
</comment>
<evidence type="ECO:0000256" key="1">
    <source>
        <dbReference type="ARBA" id="ARBA00007362"/>
    </source>
</evidence>
<keyword evidence="2" id="KW-1133">Transmembrane helix</keyword>
<feature type="transmembrane region" description="Helical" evidence="2">
    <location>
        <begin position="128"/>
        <end position="148"/>
    </location>
</feature>
<evidence type="ECO:0000313" key="5">
    <source>
        <dbReference type="Proteomes" id="UP000660110"/>
    </source>
</evidence>
<feature type="transmembrane region" description="Helical" evidence="2">
    <location>
        <begin position="201"/>
        <end position="220"/>
    </location>
</feature>
<accession>A0A917EWY3</accession>
<dbReference type="EMBL" id="BMEL01000003">
    <property type="protein sequence ID" value="GGF26883.1"/>
    <property type="molecule type" value="Genomic_DNA"/>
</dbReference>
<reference evidence="4" key="1">
    <citation type="journal article" date="2014" name="Int. J. Syst. Evol. Microbiol.">
        <title>Complete genome sequence of Corynebacterium casei LMG S-19264T (=DSM 44701T), isolated from a smear-ripened cheese.</title>
        <authorList>
            <consortium name="US DOE Joint Genome Institute (JGI-PGF)"/>
            <person name="Walter F."/>
            <person name="Albersmeier A."/>
            <person name="Kalinowski J."/>
            <person name="Ruckert C."/>
        </authorList>
    </citation>
    <scope>NUCLEOTIDE SEQUENCE</scope>
    <source>
        <strain evidence="4">CGMCC 1.12153</strain>
    </source>
</reference>
<dbReference type="InterPro" id="IPR000620">
    <property type="entry name" value="EamA_dom"/>
</dbReference>
<gene>
    <name evidence="4" type="ORF">GCM10010954_27410</name>
</gene>
<feature type="transmembrane region" description="Helical" evidence="2">
    <location>
        <begin position="35"/>
        <end position="56"/>
    </location>
</feature>
<feature type="transmembrane region" description="Helical" evidence="2">
    <location>
        <begin position="99"/>
        <end position="121"/>
    </location>
</feature>
<sequence length="316" mass="34786">MNRVKNYTAIGTLFLLFSAVLTAGSNVYYSNQVQHISPFTFTFISFFITALFFHAVQLSNYSGKSRVRTNNLKDMIGINLSTAGVFMSFYFALKYIEPAIVGAIEIGVGPMSSLIIVRIFYRQSVNKVDVVTGIGAFIGSLFLIFATLQGNSGVAFSSIPLAAAGLVSAALCGFFAALAAIYSKKLSEAQWSTSKILAHRFYAIIVLSLIFSIQQGGLLGQLTSNWAWILVVSIIGVALPLYFLQVGIQHSDTFFVMMSLSFIPIFTFAFQFFDPRISTSYHSLFGVTIILGFALFSVYVNNVRNQPIQERKEMAL</sequence>
<feature type="transmembrane region" description="Helical" evidence="2">
    <location>
        <begin position="253"/>
        <end position="273"/>
    </location>
</feature>
<evidence type="ECO:0000313" key="4">
    <source>
        <dbReference type="EMBL" id="GGF26883.1"/>
    </source>
</evidence>
<keyword evidence="2" id="KW-0812">Transmembrane</keyword>
<evidence type="ECO:0000259" key="3">
    <source>
        <dbReference type="Pfam" id="PF00892"/>
    </source>
</evidence>
<name>A0A917EWY3_HALAA</name>
<organism evidence="4 5">
    <name type="scientific">Halobacillus andaensis</name>
    <dbReference type="NCBI Taxonomy" id="1176239"/>
    <lineage>
        <taxon>Bacteria</taxon>
        <taxon>Bacillati</taxon>
        <taxon>Bacillota</taxon>
        <taxon>Bacilli</taxon>
        <taxon>Bacillales</taxon>
        <taxon>Bacillaceae</taxon>
        <taxon>Halobacillus</taxon>
    </lineage>
</organism>
<dbReference type="Proteomes" id="UP000660110">
    <property type="component" value="Unassembled WGS sequence"/>
</dbReference>
<comment type="caution">
    <text evidence="4">The sequence shown here is derived from an EMBL/GenBank/DDBJ whole genome shotgun (WGS) entry which is preliminary data.</text>
</comment>
<dbReference type="GO" id="GO:0016020">
    <property type="term" value="C:membrane"/>
    <property type="evidence" value="ECO:0007669"/>
    <property type="project" value="InterPro"/>
</dbReference>
<dbReference type="AlphaFoldDB" id="A0A917EWY3"/>
<keyword evidence="5" id="KW-1185">Reference proteome</keyword>
<feature type="transmembrane region" description="Helical" evidence="2">
    <location>
        <begin position="154"/>
        <end position="181"/>
    </location>
</feature>
<dbReference type="Pfam" id="PF00892">
    <property type="entry name" value="EamA"/>
    <property type="match status" value="2"/>
</dbReference>
<protein>
    <recommendedName>
        <fullName evidence="3">EamA domain-containing protein</fullName>
    </recommendedName>
</protein>
<feature type="transmembrane region" description="Helical" evidence="2">
    <location>
        <begin position="7"/>
        <end position="29"/>
    </location>
</feature>
<feature type="transmembrane region" description="Helical" evidence="2">
    <location>
        <begin position="226"/>
        <end position="244"/>
    </location>
</feature>
<feature type="transmembrane region" description="Helical" evidence="2">
    <location>
        <begin position="76"/>
        <end position="93"/>
    </location>
</feature>
<feature type="domain" description="EamA" evidence="3">
    <location>
        <begin position="165"/>
        <end position="297"/>
    </location>
</feature>